<keyword evidence="1 3" id="KW-0456">Lyase</keyword>
<comment type="subunit">
    <text evidence="3">Homodimer.</text>
</comment>
<evidence type="ECO:0000313" key="6">
    <source>
        <dbReference type="Proteomes" id="UP000028549"/>
    </source>
</evidence>
<dbReference type="RefSeq" id="WP_029565385.1">
    <property type="nucleotide sequence ID" value="NZ_CP176757.1"/>
</dbReference>
<dbReference type="EMBL" id="JNVC02000001">
    <property type="protein sequence ID" value="KEZ53800.1"/>
    <property type="molecule type" value="Genomic_DNA"/>
</dbReference>
<dbReference type="AlphaFoldDB" id="A0A084H2I8"/>
<dbReference type="PANTHER" id="PTHR10088:SF4">
    <property type="entry name" value="GLUCOKINASE REGULATORY PROTEIN"/>
    <property type="match status" value="1"/>
</dbReference>
<dbReference type="Pfam" id="PF22645">
    <property type="entry name" value="GKRP_SIS_N"/>
    <property type="match status" value="1"/>
</dbReference>
<organism evidence="5 6">
    <name type="scientific">Metabacillus indicus</name>
    <name type="common">Bacillus indicus</name>
    <dbReference type="NCBI Taxonomy" id="246786"/>
    <lineage>
        <taxon>Bacteria</taxon>
        <taxon>Bacillati</taxon>
        <taxon>Bacillota</taxon>
        <taxon>Bacilli</taxon>
        <taxon>Bacillales</taxon>
        <taxon>Bacillaceae</taxon>
        <taxon>Metabacillus</taxon>
    </lineage>
</organism>
<dbReference type="EC" id="4.2.1.126" evidence="3"/>
<dbReference type="SUPFAM" id="SSF53697">
    <property type="entry name" value="SIS domain"/>
    <property type="match status" value="1"/>
</dbReference>
<dbReference type="NCBIfam" id="TIGR00274">
    <property type="entry name" value="N-acetylmuramic acid 6-phosphate etherase"/>
    <property type="match status" value="1"/>
</dbReference>
<comment type="caution">
    <text evidence="5">The sequence shown here is derived from an EMBL/GenBank/DDBJ whole genome shotgun (WGS) entry which is preliminary data.</text>
</comment>
<reference evidence="5 6" key="1">
    <citation type="journal article" date="2005" name="Int. J. Syst. Evol. Microbiol.">
        <title>Bacillus cibi sp. nov., isolated from jeotgal, a traditional Korean fermented seafood.</title>
        <authorList>
            <person name="Yoon J.H."/>
            <person name="Lee C.H."/>
            <person name="Oh T.K."/>
        </authorList>
    </citation>
    <scope>NUCLEOTIDE SEQUENCE [LARGE SCALE GENOMIC DNA]</scope>
    <source>
        <strain evidence="5 6">DSM 16189</strain>
    </source>
</reference>
<dbReference type="UniPathway" id="UPA00342"/>
<dbReference type="GO" id="GO:0097367">
    <property type="term" value="F:carbohydrate derivative binding"/>
    <property type="evidence" value="ECO:0007669"/>
    <property type="project" value="InterPro"/>
</dbReference>
<evidence type="ECO:0000256" key="1">
    <source>
        <dbReference type="ARBA" id="ARBA00023239"/>
    </source>
</evidence>
<dbReference type="GO" id="GO:0046348">
    <property type="term" value="P:amino sugar catabolic process"/>
    <property type="evidence" value="ECO:0007669"/>
    <property type="project" value="InterPro"/>
</dbReference>
<evidence type="ECO:0000313" key="5">
    <source>
        <dbReference type="EMBL" id="KEZ53800.1"/>
    </source>
</evidence>
<dbReference type="InterPro" id="IPR005488">
    <property type="entry name" value="Etherase_MurQ"/>
</dbReference>
<dbReference type="GO" id="GO:0009254">
    <property type="term" value="P:peptidoglycan turnover"/>
    <property type="evidence" value="ECO:0007669"/>
    <property type="project" value="TreeGrafter"/>
</dbReference>
<evidence type="ECO:0000259" key="4">
    <source>
        <dbReference type="PROSITE" id="PS51464"/>
    </source>
</evidence>
<proteinExistence type="inferred from homology"/>
<protein>
    <recommendedName>
        <fullName evidence="3">N-acetylmuramic acid 6-phosphate etherase</fullName>
        <shortName evidence="3">MurNAc-6-P etherase</shortName>
        <ecNumber evidence="3">4.2.1.126</ecNumber>
    </recommendedName>
    <alternativeName>
        <fullName evidence="3">N-acetylmuramic acid 6-phosphate hydrolase</fullName>
    </alternativeName>
    <alternativeName>
        <fullName evidence="3">N-acetylmuramic acid 6-phosphate lyase</fullName>
    </alternativeName>
</protein>
<gene>
    <name evidence="3 5" type="primary">murQ</name>
    <name evidence="5" type="synonym">yfeU</name>
    <name evidence="5" type="ORF">GS18_0202255</name>
</gene>
<dbReference type="HAMAP" id="MF_00068">
    <property type="entry name" value="MurQ"/>
    <property type="match status" value="1"/>
</dbReference>
<dbReference type="Gene3D" id="3.40.50.10490">
    <property type="entry name" value="Glucose-6-phosphate isomerase like protein, domain 1"/>
    <property type="match status" value="1"/>
</dbReference>
<dbReference type="GO" id="GO:0097173">
    <property type="term" value="P:N-acetylmuramic acid catabolic process"/>
    <property type="evidence" value="ECO:0007669"/>
    <property type="project" value="UniProtKB-UniPathway"/>
</dbReference>
<evidence type="ECO:0000256" key="3">
    <source>
        <dbReference type="HAMAP-Rule" id="MF_00068"/>
    </source>
</evidence>
<comment type="catalytic activity">
    <reaction evidence="3">
        <text>N-acetyl-D-muramate 6-phosphate + H2O = N-acetyl-D-glucosamine 6-phosphate + (R)-lactate</text>
        <dbReference type="Rhea" id="RHEA:26410"/>
        <dbReference type="ChEBI" id="CHEBI:15377"/>
        <dbReference type="ChEBI" id="CHEBI:16004"/>
        <dbReference type="ChEBI" id="CHEBI:57513"/>
        <dbReference type="ChEBI" id="CHEBI:58722"/>
        <dbReference type="EC" id="4.2.1.126"/>
    </reaction>
</comment>
<dbReference type="GO" id="GO:0016835">
    <property type="term" value="F:carbon-oxygen lyase activity"/>
    <property type="evidence" value="ECO:0007669"/>
    <property type="project" value="UniProtKB-UniRule"/>
</dbReference>
<dbReference type="Gene3D" id="1.10.8.1080">
    <property type="match status" value="1"/>
</dbReference>
<dbReference type="InterPro" id="IPR001347">
    <property type="entry name" value="SIS_dom"/>
</dbReference>
<dbReference type="STRING" id="246786.GS18_0202255"/>
<dbReference type="NCBIfam" id="NF003915">
    <property type="entry name" value="PRK05441.1"/>
    <property type="match status" value="1"/>
</dbReference>
<comment type="function">
    <text evidence="3">Specifically catalyzes the cleavage of the D-lactyl ether substituent of MurNAc 6-phosphate, producing GlcNAc 6-phosphate and D-lactate.</text>
</comment>
<feature type="active site" evidence="3">
    <location>
        <position position="112"/>
    </location>
</feature>
<comment type="pathway">
    <text evidence="3">Amino-sugar metabolism; N-acetylmuramate degradation.</text>
</comment>
<dbReference type="GO" id="GO:0016803">
    <property type="term" value="F:ether hydrolase activity"/>
    <property type="evidence" value="ECO:0007669"/>
    <property type="project" value="TreeGrafter"/>
</dbReference>
<feature type="active site" description="Proton donor" evidence="3">
    <location>
        <position position="81"/>
    </location>
</feature>
<dbReference type="Proteomes" id="UP000028549">
    <property type="component" value="Unassembled WGS sequence"/>
</dbReference>
<dbReference type="CDD" id="cd05007">
    <property type="entry name" value="SIS_Etherase"/>
    <property type="match status" value="1"/>
</dbReference>
<dbReference type="NCBIfam" id="NF009222">
    <property type="entry name" value="PRK12570.1"/>
    <property type="match status" value="1"/>
</dbReference>
<dbReference type="InterPro" id="IPR040190">
    <property type="entry name" value="MURQ/GCKR"/>
</dbReference>
<dbReference type="InterPro" id="IPR046348">
    <property type="entry name" value="SIS_dom_sf"/>
</dbReference>
<comment type="miscellaneous">
    <text evidence="3">A lyase-type mechanism (elimination/hydration) is suggested for the cleavage of the lactyl ether bond of MurNAc 6-phosphate, with the formation of an alpha,beta-unsaturated aldehyde intermediate with (E)-stereochemistry, followed by the syn addition of water to give product.</text>
</comment>
<keyword evidence="6" id="KW-1185">Reference proteome</keyword>
<name>A0A084H2I8_METID</name>
<sequence>MNKRATEEKNIRTSAIDEMTSYEMVKLMHQEDTAISAAVEKALPKIAEAADEIVARWNKGGRVFVIGAGTSGRVGMLDAVELGPTFSVEEDRWTAIVSGGNEAMWMPLEETEDDEHAIREELKSHSLAEQDCVIGITASGSTPFAVSGLDYAKQAGACAISISNNEHSVISKIADVAIELTTGPEVIRGSTRLKAGTSQKIALNMISTSVMIQLGKVYENEMADMKLINRKLKKRAELILAETTGIDEETAGLTMEKTQYNLKEAIFMTVTHASREEAGLYIHEAQGRLKQAIHRFFDNKNK</sequence>
<dbReference type="OrthoDB" id="9813395at2"/>
<evidence type="ECO:0000256" key="2">
    <source>
        <dbReference type="ARBA" id="ARBA00023277"/>
    </source>
</evidence>
<feature type="domain" description="SIS" evidence="4">
    <location>
        <begin position="53"/>
        <end position="216"/>
    </location>
</feature>
<comment type="similarity">
    <text evidence="3">Belongs to the GCKR-like family. MurNAc-6-P etherase subfamily.</text>
</comment>
<dbReference type="PROSITE" id="PS51464">
    <property type="entry name" value="SIS"/>
    <property type="match status" value="1"/>
</dbReference>
<dbReference type="PANTHER" id="PTHR10088">
    <property type="entry name" value="GLUCOKINASE REGULATORY PROTEIN"/>
    <property type="match status" value="1"/>
</dbReference>
<accession>A0A084H2I8</accession>
<keyword evidence="2 3" id="KW-0119">Carbohydrate metabolism</keyword>